<evidence type="ECO:0000256" key="2">
    <source>
        <dbReference type="SAM" id="SignalP"/>
    </source>
</evidence>
<proteinExistence type="predicted"/>
<name>A0A1M6L4A5_9FLAO</name>
<keyword evidence="1" id="KW-0472">Membrane</keyword>
<dbReference type="STRING" id="192903.SAMN04488513_10714"/>
<keyword evidence="4" id="KW-1185">Reference proteome</keyword>
<feature type="chain" id="PRO_5013291325" description="LPXTG-motif cell wall anchor domain-containing protein" evidence="2">
    <location>
        <begin position="25"/>
        <end position="63"/>
    </location>
</feature>
<sequence length="63" mass="6786">MSHKKKLALVLLFGIPSISKPVFAHTDINSDAGILSNVIAVGLVLASIIIFILVSRKKKENDT</sequence>
<feature type="transmembrane region" description="Helical" evidence="1">
    <location>
        <begin position="34"/>
        <end position="54"/>
    </location>
</feature>
<gene>
    <name evidence="3" type="ORF">SAMN04488513_10714</name>
</gene>
<dbReference type="EMBL" id="FQYU01000007">
    <property type="protein sequence ID" value="SHJ65993.1"/>
    <property type="molecule type" value="Genomic_DNA"/>
</dbReference>
<keyword evidence="1" id="KW-0812">Transmembrane</keyword>
<evidence type="ECO:0000313" key="3">
    <source>
        <dbReference type="EMBL" id="SHJ65993.1"/>
    </source>
</evidence>
<dbReference type="AlphaFoldDB" id="A0A1M6L4A5"/>
<reference evidence="4" key="1">
    <citation type="submission" date="2016-11" db="EMBL/GenBank/DDBJ databases">
        <authorList>
            <person name="Varghese N."/>
            <person name="Submissions S."/>
        </authorList>
    </citation>
    <scope>NUCLEOTIDE SEQUENCE [LARGE SCALE GENOMIC DNA]</scope>
    <source>
        <strain evidence="4">DSM 19858</strain>
    </source>
</reference>
<evidence type="ECO:0008006" key="5">
    <source>
        <dbReference type="Google" id="ProtNLM"/>
    </source>
</evidence>
<keyword evidence="1" id="KW-1133">Transmembrane helix</keyword>
<keyword evidence="2" id="KW-0732">Signal</keyword>
<evidence type="ECO:0000256" key="1">
    <source>
        <dbReference type="SAM" id="Phobius"/>
    </source>
</evidence>
<feature type="signal peptide" evidence="2">
    <location>
        <begin position="1"/>
        <end position="24"/>
    </location>
</feature>
<dbReference type="Proteomes" id="UP000184543">
    <property type="component" value="Unassembled WGS sequence"/>
</dbReference>
<evidence type="ECO:0000313" key="4">
    <source>
        <dbReference type="Proteomes" id="UP000184543"/>
    </source>
</evidence>
<organism evidence="3 4">
    <name type="scientific">Pseudozobellia thermophila</name>
    <dbReference type="NCBI Taxonomy" id="192903"/>
    <lineage>
        <taxon>Bacteria</taxon>
        <taxon>Pseudomonadati</taxon>
        <taxon>Bacteroidota</taxon>
        <taxon>Flavobacteriia</taxon>
        <taxon>Flavobacteriales</taxon>
        <taxon>Flavobacteriaceae</taxon>
        <taxon>Pseudozobellia</taxon>
    </lineage>
</organism>
<protein>
    <recommendedName>
        <fullName evidence="5">LPXTG-motif cell wall anchor domain-containing protein</fullName>
    </recommendedName>
</protein>
<accession>A0A1M6L4A5</accession>